<dbReference type="HOGENOM" id="CLU_034346_3_1_11"/>
<evidence type="ECO:0000313" key="10">
    <source>
        <dbReference type="Proteomes" id="UP000002791"/>
    </source>
</evidence>
<dbReference type="Gene3D" id="3.40.50.10740">
    <property type="entry name" value="Class I glutamine amidotransferase-like"/>
    <property type="match status" value="1"/>
</dbReference>
<feature type="domain" description="LD-carboxypeptidase C-terminal" evidence="8">
    <location>
        <begin position="181"/>
        <end position="293"/>
    </location>
</feature>
<evidence type="ECO:0000256" key="3">
    <source>
        <dbReference type="ARBA" id="ARBA00022670"/>
    </source>
</evidence>
<dbReference type="InterPro" id="IPR027461">
    <property type="entry name" value="Carboxypeptidase_A_C_sf"/>
</dbReference>
<dbReference type="EMBL" id="CM001440">
    <property type="protein sequence ID" value="EHR61308.1"/>
    <property type="molecule type" value="Genomic_DNA"/>
</dbReference>
<dbReference type="SUPFAM" id="SSF141986">
    <property type="entry name" value="LD-carboxypeptidase A C-terminal domain-like"/>
    <property type="match status" value="1"/>
</dbReference>
<keyword evidence="5" id="KW-0720">Serine protease</keyword>
<dbReference type="eggNOG" id="COG1619">
    <property type="taxonomic scope" value="Bacteria"/>
</dbReference>
<dbReference type="Proteomes" id="UP000002791">
    <property type="component" value="Chromosome"/>
</dbReference>
<keyword evidence="4" id="KW-0378">Hydrolase</keyword>
<evidence type="ECO:0000256" key="6">
    <source>
        <dbReference type="PIRSR" id="PIRSR028757-1"/>
    </source>
</evidence>
<evidence type="ECO:0000313" key="9">
    <source>
        <dbReference type="EMBL" id="EHR61308.1"/>
    </source>
</evidence>
<organism evidence="9 10">
    <name type="scientific">Saccharomonospora cyanea NA-134</name>
    <dbReference type="NCBI Taxonomy" id="882082"/>
    <lineage>
        <taxon>Bacteria</taxon>
        <taxon>Bacillati</taxon>
        <taxon>Actinomycetota</taxon>
        <taxon>Actinomycetes</taxon>
        <taxon>Pseudonocardiales</taxon>
        <taxon>Pseudonocardiaceae</taxon>
        <taxon>Saccharomonospora</taxon>
    </lineage>
</organism>
<dbReference type="CDD" id="cd07025">
    <property type="entry name" value="Peptidase_S66"/>
    <property type="match status" value="1"/>
</dbReference>
<dbReference type="STRING" id="882082.SaccyDRAFT_2434"/>
<feature type="active site" description="Charge relay system" evidence="6">
    <location>
        <position position="212"/>
    </location>
</feature>
<reference evidence="9 10" key="1">
    <citation type="submission" date="2011-11" db="EMBL/GenBank/DDBJ databases">
        <title>The Noncontiguous Finished sequence of Saccharomonospora cyanea NA-134.</title>
        <authorList>
            <consortium name="US DOE Joint Genome Institute"/>
            <person name="Lucas S."/>
            <person name="Han J."/>
            <person name="Lapidus A."/>
            <person name="Cheng J.-F."/>
            <person name="Goodwin L."/>
            <person name="Pitluck S."/>
            <person name="Peters L."/>
            <person name="Ovchinnikova G."/>
            <person name="Lu M."/>
            <person name="Detter J.C."/>
            <person name="Han C."/>
            <person name="Tapia R."/>
            <person name="Land M."/>
            <person name="Hauser L."/>
            <person name="Kyrpides N."/>
            <person name="Ivanova N."/>
            <person name="Pagani I."/>
            <person name="Brambilla E.-M."/>
            <person name="Klenk H.-P."/>
            <person name="Woyke T."/>
        </authorList>
    </citation>
    <scope>NUCLEOTIDE SEQUENCE [LARGE SCALE GENOMIC DNA]</scope>
    <source>
        <strain evidence="9 10">NA-134</strain>
    </source>
</reference>
<evidence type="ECO:0000256" key="5">
    <source>
        <dbReference type="ARBA" id="ARBA00022825"/>
    </source>
</evidence>
<dbReference type="SUPFAM" id="SSF52317">
    <property type="entry name" value="Class I glutamine amidotransferase-like"/>
    <property type="match status" value="1"/>
</dbReference>
<dbReference type="PANTHER" id="PTHR30237:SF2">
    <property type="entry name" value="MUREIN TETRAPEPTIDE CARBOXYPEPTIDASE"/>
    <property type="match status" value="1"/>
</dbReference>
<feature type="active site" description="Nucleophile" evidence="6">
    <location>
        <position position="118"/>
    </location>
</feature>
<comment type="similarity">
    <text evidence="1">Belongs to the peptidase S66 family.</text>
</comment>
<dbReference type="Pfam" id="PF17676">
    <property type="entry name" value="Peptidase_S66C"/>
    <property type="match status" value="1"/>
</dbReference>
<proteinExistence type="inferred from homology"/>
<dbReference type="InterPro" id="IPR003507">
    <property type="entry name" value="S66_fam"/>
</dbReference>
<dbReference type="InterPro" id="IPR027478">
    <property type="entry name" value="LdcA_N"/>
</dbReference>
<gene>
    <name evidence="9" type="ORF">SaccyDRAFT_2434</name>
</gene>
<feature type="active site" description="Charge relay system" evidence="6">
    <location>
        <position position="278"/>
    </location>
</feature>
<dbReference type="AlphaFoldDB" id="H5XCR2"/>
<keyword evidence="3" id="KW-0645">Protease</keyword>
<evidence type="ECO:0000259" key="8">
    <source>
        <dbReference type="Pfam" id="PF17676"/>
    </source>
</evidence>
<keyword evidence="10" id="KW-1185">Reference proteome</keyword>
<evidence type="ECO:0000259" key="7">
    <source>
        <dbReference type="Pfam" id="PF02016"/>
    </source>
</evidence>
<dbReference type="InterPro" id="IPR029062">
    <property type="entry name" value="Class_I_gatase-like"/>
</dbReference>
<dbReference type="GO" id="GO:0004180">
    <property type="term" value="F:carboxypeptidase activity"/>
    <property type="evidence" value="ECO:0007669"/>
    <property type="project" value="UniProtKB-KW"/>
</dbReference>
<sequence>MEVSVPGLVRPVRPGDTVALVACAGPVDTDALRCGVATLESWGLRVRLGATVRTRHPTLDYLAATDSDRARDFERAWLDPDVTAVIAARGGYGSQRMIELVDWDALRHAEPTVFAGASDATALHAAIAAHVGTPTLLASMPATAYFDPVAAEHLRVALFDPPGARQLTSPKAETLRSGHARGVLVGGNLTVLAASVGSPEFRPARGAIAVLEDIGEEPYRIDRMLTQLLRAGWFDGVAGLALGSWTDCGVDCDVVREVLRDRLASLGVPTVWRLNIGHHPGALAVPLGVPSELDADTGTLTVTAGV</sequence>
<dbReference type="InterPro" id="IPR040449">
    <property type="entry name" value="Peptidase_S66_N"/>
</dbReference>
<dbReference type="PIRSF" id="PIRSF028757">
    <property type="entry name" value="LD-carboxypeptidase"/>
    <property type="match status" value="1"/>
</dbReference>
<keyword evidence="2" id="KW-0121">Carboxypeptidase</keyword>
<dbReference type="Pfam" id="PF02016">
    <property type="entry name" value="Peptidase_S66"/>
    <property type="match status" value="1"/>
</dbReference>
<dbReference type="MEROPS" id="S66.001"/>
<evidence type="ECO:0000256" key="4">
    <source>
        <dbReference type="ARBA" id="ARBA00022801"/>
    </source>
</evidence>
<feature type="domain" description="LD-carboxypeptidase N-terminal" evidence="7">
    <location>
        <begin position="18"/>
        <end position="136"/>
    </location>
</feature>
<accession>H5XCR2</accession>
<dbReference type="Gene3D" id="3.50.30.60">
    <property type="entry name" value="LD-carboxypeptidase A C-terminal domain-like"/>
    <property type="match status" value="1"/>
</dbReference>
<evidence type="ECO:0000256" key="1">
    <source>
        <dbReference type="ARBA" id="ARBA00010233"/>
    </source>
</evidence>
<dbReference type="PANTHER" id="PTHR30237">
    <property type="entry name" value="MURAMOYLTETRAPEPTIDE CARBOXYPEPTIDASE"/>
    <property type="match status" value="1"/>
</dbReference>
<protein>
    <submittedName>
        <fullName evidence="9">Putative MccF-like protein (Microcin C7 resistance)</fullName>
    </submittedName>
</protein>
<evidence type="ECO:0000256" key="2">
    <source>
        <dbReference type="ARBA" id="ARBA00022645"/>
    </source>
</evidence>
<dbReference type="InterPro" id="IPR040921">
    <property type="entry name" value="Peptidase_S66C"/>
</dbReference>
<name>H5XCR2_9PSEU</name>
<dbReference type="GO" id="GO:0008236">
    <property type="term" value="F:serine-type peptidase activity"/>
    <property type="evidence" value="ECO:0007669"/>
    <property type="project" value="UniProtKB-KW"/>
</dbReference>
<dbReference type="GO" id="GO:0006508">
    <property type="term" value="P:proteolysis"/>
    <property type="evidence" value="ECO:0007669"/>
    <property type="project" value="UniProtKB-KW"/>
</dbReference>
<dbReference type="RefSeq" id="WP_005456417.1">
    <property type="nucleotide sequence ID" value="NZ_CM001440.1"/>
</dbReference>